<proteinExistence type="predicted"/>
<keyword evidence="3" id="KW-0645">Protease</keyword>
<keyword evidence="4" id="KW-1185">Reference proteome</keyword>
<dbReference type="InterPro" id="IPR011765">
    <property type="entry name" value="Pept_M16_N"/>
</dbReference>
<dbReference type="RefSeq" id="WP_237170862.1">
    <property type="nucleotide sequence ID" value="NZ_CP019082.1"/>
</dbReference>
<dbReference type="STRING" id="1387353.BSF38_02535"/>
<name>A0A1U7CQ22_9BACT</name>
<feature type="domain" description="Peptidase M16 C-terminal" evidence="2">
    <location>
        <begin position="175"/>
        <end position="347"/>
    </location>
</feature>
<dbReference type="GO" id="GO:0046872">
    <property type="term" value="F:metal ion binding"/>
    <property type="evidence" value="ECO:0007669"/>
    <property type="project" value="InterPro"/>
</dbReference>
<evidence type="ECO:0000313" key="3">
    <source>
        <dbReference type="EMBL" id="APW61032.1"/>
    </source>
</evidence>
<dbReference type="PANTHER" id="PTHR11851:SF219">
    <property type="entry name" value="HYPOTHETICAL ZINC PROTEASE"/>
    <property type="match status" value="1"/>
</dbReference>
<dbReference type="Proteomes" id="UP000186309">
    <property type="component" value="Chromosome"/>
</dbReference>
<evidence type="ECO:0000313" key="4">
    <source>
        <dbReference type="Proteomes" id="UP000186309"/>
    </source>
</evidence>
<dbReference type="KEGG" id="pbor:BSF38_02535"/>
<dbReference type="EC" id="3.4.24.-" evidence="3"/>
<accession>A0A1U7CQ22</accession>
<evidence type="ECO:0000259" key="2">
    <source>
        <dbReference type="Pfam" id="PF05193"/>
    </source>
</evidence>
<dbReference type="PANTHER" id="PTHR11851">
    <property type="entry name" value="METALLOPROTEASE"/>
    <property type="match status" value="1"/>
</dbReference>
<dbReference type="EMBL" id="CP019082">
    <property type="protein sequence ID" value="APW61032.1"/>
    <property type="molecule type" value="Genomic_DNA"/>
</dbReference>
<feature type="domain" description="Peptidase M16 N-terminal" evidence="1">
    <location>
        <begin position="20"/>
        <end position="148"/>
    </location>
</feature>
<evidence type="ECO:0000259" key="1">
    <source>
        <dbReference type="Pfam" id="PF00675"/>
    </source>
</evidence>
<dbReference type="SUPFAM" id="SSF63411">
    <property type="entry name" value="LuxS/MPP-like metallohydrolase"/>
    <property type="match status" value="2"/>
</dbReference>
<reference evidence="4" key="1">
    <citation type="submission" date="2016-12" db="EMBL/GenBank/DDBJ databases">
        <title>Comparative genomics of four Isosphaeraceae planctomycetes: a common pool of plasmids and glycoside hydrolase genes.</title>
        <authorList>
            <person name="Ivanova A."/>
        </authorList>
    </citation>
    <scope>NUCLEOTIDE SEQUENCE [LARGE SCALE GENOMIC DNA]</scope>
    <source>
        <strain evidence="4">PX4</strain>
    </source>
</reference>
<keyword evidence="3" id="KW-0378">Hydrolase</keyword>
<dbReference type="InterPro" id="IPR050361">
    <property type="entry name" value="MPP/UQCRC_Complex"/>
</dbReference>
<gene>
    <name evidence="3" type="ORF">BSF38_02535</name>
</gene>
<dbReference type="Gene3D" id="3.30.830.10">
    <property type="entry name" value="Metalloenzyme, LuxS/M16 peptidase-like"/>
    <property type="match status" value="2"/>
</dbReference>
<dbReference type="Pfam" id="PF05193">
    <property type="entry name" value="Peptidase_M16_C"/>
    <property type="match status" value="1"/>
</dbReference>
<sequence length="422" mass="46142">MPASIATIQQHEYPNGLVLVAEEMPGVQSASFTLLIPAGAAFEAAEGLHVGGGSAGMTCEWITRGAGDRDSHELLNALDNLGVSHSESAQTLHTSLAAATLGRNLIPALELFSDMVLRPRFDELEVEPIRALCLQNLRSLEDDPGTKVIYELRKRHFPEPWGRPSPGTAEDVARITPANLRTFHESTYRPNGAILGVAGAIDWPVLKDAVGRLFGEWKPRPDPWLVERPGGPRRDHLHRETQQIQIAMALPAATVDSDDYYRTRATIAILGGYSSARLFTEVREKRGLCYSVYASYEGQRERGAMLCYAGTSTERAQETLDVMLAELNRLAAGGVELEELDTMRAGLKSSLIMAQESSMSRSSALASDWYFLNRVRPLAEIARELDALTPDSVSDYAKRLLNLDDLTILTLGPNPLNVAPPG</sequence>
<dbReference type="Pfam" id="PF00675">
    <property type="entry name" value="Peptidase_M16"/>
    <property type="match status" value="1"/>
</dbReference>
<dbReference type="InterPro" id="IPR007863">
    <property type="entry name" value="Peptidase_M16_C"/>
</dbReference>
<dbReference type="GO" id="GO:0008233">
    <property type="term" value="F:peptidase activity"/>
    <property type="evidence" value="ECO:0007669"/>
    <property type="project" value="UniProtKB-KW"/>
</dbReference>
<dbReference type="AlphaFoldDB" id="A0A1U7CQ22"/>
<organism evidence="3 4">
    <name type="scientific">Paludisphaera borealis</name>
    <dbReference type="NCBI Taxonomy" id="1387353"/>
    <lineage>
        <taxon>Bacteria</taxon>
        <taxon>Pseudomonadati</taxon>
        <taxon>Planctomycetota</taxon>
        <taxon>Planctomycetia</taxon>
        <taxon>Isosphaerales</taxon>
        <taxon>Isosphaeraceae</taxon>
        <taxon>Paludisphaera</taxon>
    </lineage>
</organism>
<dbReference type="InterPro" id="IPR011249">
    <property type="entry name" value="Metalloenz_LuxS/M16"/>
</dbReference>
<dbReference type="GO" id="GO:0006508">
    <property type="term" value="P:proteolysis"/>
    <property type="evidence" value="ECO:0007669"/>
    <property type="project" value="UniProtKB-KW"/>
</dbReference>
<protein>
    <submittedName>
        <fullName evidence="3">Putative zinc protease</fullName>
        <ecNumber evidence="3">3.4.24.-</ecNumber>
    </submittedName>
</protein>